<keyword evidence="1" id="KW-0732">Signal</keyword>
<dbReference type="PANTHER" id="PTHR22953">
    <property type="entry name" value="ACID PHOSPHATASE RELATED"/>
    <property type="match status" value="1"/>
</dbReference>
<sequence>MTRISLRAAVPWAAALLLGAACGRDRPEGTSGHTSLVAAGDISSCYWRGDEATARLIDDIPGVVAPLGDVVYQSGTESQFRDCYHPTWGRHRDRSRPAIGNHEWRTEKGAPYFAYFGERAGPAGKGWYSYELDGWHVIVLNSMLPVVEGSEQMDWLRDDLRAHPTRCALAYFHHPAFSSGDHGGSSKMHEAWRVMQDAGVDVILSGHDHHYERFAPQTADARRDDRRGIRQFVVGTGGAPSYRVPPERQPNSEVFGNDVRGVLRMDLQSDAYAWEFVPIVGRTFRDSGRAACH</sequence>
<dbReference type="GO" id="GO:0003993">
    <property type="term" value="F:acid phosphatase activity"/>
    <property type="evidence" value="ECO:0007669"/>
    <property type="project" value="InterPro"/>
</dbReference>
<evidence type="ECO:0000313" key="3">
    <source>
        <dbReference type="EMBL" id="MBB6070784.1"/>
    </source>
</evidence>
<feature type="domain" description="Calcineurin-like phosphoesterase" evidence="2">
    <location>
        <begin position="39"/>
        <end position="211"/>
    </location>
</feature>
<gene>
    <name evidence="3" type="ORF">HNQ61_002405</name>
</gene>
<dbReference type="PANTHER" id="PTHR22953:SF153">
    <property type="entry name" value="PURPLE ACID PHOSPHATASE"/>
    <property type="match status" value="1"/>
</dbReference>
<dbReference type="AlphaFoldDB" id="A0A841GYG4"/>
<keyword evidence="4" id="KW-1185">Reference proteome</keyword>
<proteinExistence type="predicted"/>
<accession>A0A841GYG4</accession>
<dbReference type="EMBL" id="JACHIA010000005">
    <property type="protein sequence ID" value="MBB6070784.1"/>
    <property type="molecule type" value="Genomic_DNA"/>
</dbReference>
<protein>
    <recommendedName>
        <fullName evidence="2">Calcineurin-like phosphoesterase domain-containing protein</fullName>
    </recommendedName>
</protein>
<dbReference type="Gene3D" id="3.60.21.10">
    <property type="match status" value="1"/>
</dbReference>
<dbReference type="InterPro" id="IPR029052">
    <property type="entry name" value="Metallo-depent_PP-like"/>
</dbReference>
<dbReference type="Proteomes" id="UP000582837">
    <property type="component" value="Unassembled WGS sequence"/>
</dbReference>
<organism evidence="3 4">
    <name type="scientific">Longimicrobium terrae</name>
    <dbReference type="NCBI Taxonomy" id="1639882"/>
    <lineage>
        <taxon>Bacteria</taxon>
        <taxon>Pseudomonadati</taxon>
        <taxon>Gemmatimonadota</taxon>
        <taxon>Longimicrobiia</taxon>
        <taxon>Longimicrobiales</taxon>
        <taxon>Longimicrobiaceae</taxon>
        <taxon>Longimicrobium</taxon>
    </lineage>
</organism>
<dbReference type="InterPro" id="IPR004843">
    <property type="entry name" value="Calcineurin-like_PHP"/>
</dbReference>
<comment type="caution">
    <text evidence="3">The sequence shown here is derived from an EMBL/GenBank/DDBJ whole genome shotgun (WGS) entry which is preliminary data.</text>
</comment>
<reference evidence="3 4" key="1">
    <citation type="submission" date="2020-08" db="EMBL/GenBank/DDBJ databases">
        <title>Genomic Encyclopedia of Type Strains, Phase IV (KMG-IV): sequencing the most valuable type-strain genomes for metagenomic binning, comparative biology and taxonomic classification.</title>
        <authorList>
            <person name="Goeker M."/>
        </authorList>
    </citation>
    <scope>NUCLEOTIDE SEQUENCE [LARGE SCALE GENOMIC DNA]</scope>
    <source>
        <strain evidence="3 4">DSM 29007</strain>
    </source>
</reference>
<dbReference type="PROSITE" id="PS51257">
    <property type="entry name" value="PROKAR_LIPOPROTEIN"/>
    <property type="match status" value="1"/>
</dbReference>
<dbReference type="RefSeq" id="WP_170034704.1">
    <property type="nucleotide sequence ID" value="NZ_JABDTL010000001.1"/>
</dbReference>
<dbReference type="InterPro" id="IPR039331">
    <property type="entry name" value="PAPs-like"/>
</dbReference>
<name>A0A841GYG4_9BACT</name>
<evidence type="ECO:0000313" key="4">
    <source>
        <dbReference type="Proteomes" id="UP000582837"/>
    </source>
</evidence>
<evidence type="ECO:0000256" key="1">
    <source>
        <dbReference type="ARBA" id="ARBA00022729"/>
    </source>
</evidence>
<dbReference type="Pfam" id="PF00149">
    <property type="entry name" value="Metallophos"/>
    <property type="match status" value="1"/>
</dbReference>
<dbReference type="SUPFAM" id="SSF56300">
    <property type="entry name" value="Metallo-dependent phosphatases"/>
    <property type="match status" value="1"/>
</dbReference>
<evidence type="ECO:0000259" key="2">
    <source>
        <dbReference type="Pfam" id="PF00149"/>
    </source>
</evidence>